<evidence type="ECO:0000313" key="2">
    <source>
        <dbReference type="EMBL" id="RVU20514.1"/>
    </source>
</evidence>
<sequence>MTVHKALAAIDDIKAQYTRDRVAFIKGEDLIDILSAFGATPESIEDFKKVTEDLPPDPTLDFRKARNGRFCIDPANGQAYRTEFQPFVLSAEEDFVRHDSGKTRHFAEMDNNTQLNPTFKALLIFKALIAGDLQILHRPFQDYNTDKWICTVFHTRTITTPQLTGEPALEGVHADGVDHTMTVFLGGRNMTEDSAITRIHDNAEKNATHWGQVDPELQFGVMQHRNFLDTILIVDHERKHSVSTIAAQDADQSAWRDMLVFFTRKPALEGHASSGLDSTAPHSELPMSVQLPAAS</sequence>
<dbReference type="GO" id="GO:0051213">
    <property type="term" value="F:dioxygenase activity"/>
    <property type="evidence" value="ECO:0007669"/>
    <property type="project" value="InterPro"/>
</dbReference>
<evidence type="ECO:0000313" key="3">
    <source>
        <dbReference type="Proteomes" id="UP000283128"/>
    </source>
</evidence>
<organism evidence="2 3">
    <name type="scientific">Streptomyces antnestii</name>
    <dbReference type="NCBI Taxonomy" id="2494256"/>
    <lineage>
        <taxon>Bacteria</taxon>
        <taxon>Bacillati</taxon>
        <taxon>Actinomycetota</taxon>
        <taxon>Actinomycetes</taxon>
        <taxon>Kitasatosporales</taxon>
        <taxon>Streptomycetaceae</taxon>
        <taxon>Streptomyces</taxon>
    </lineage>
</organism>
<comment type="caution">
    <text evidence="2">The sequence shown here is derived from an EMBL/GenBank/DDBJ whole genome shotgun (WGS) entry which is preliminary data.</text>
</comment>
<dbReference type="Pfam" id="PF10014">
    <property type="entry name" value="2OG-Fe_Oxy_2"/>
    <property type="match status" value="1"/>
</dbReference>
<accession>A0A437PEH5</accession>
<proteinExistence type="predicted"/>
<name>A0A437PEH5_9ACTN</name>
<dbReference type="Gene3D" id="2.60.120.620">
    <property type="entry name" value="q2cbj1_9rhob like domain"/>
    <property type="match status" value="1"/>
</dbReference>
<feature type="region of interest" description="Disordered" evidence="1">
    <location>
        <begin position="271"/>
        <end position="295"/>
    </location>
</feature>
<dbReference type="Proteomes" id="UP000283128">
    <property type="component" value="Unassembled WGS sequence"/>
</dbReference>
<evidence type="ECO:0000256" key="1">
    <source>
        <dbReference type="SAM" id="MobiDB-lite"/>
    </source>
</evidence>
<protein>
    <recommendedName>
        <fullName evidence="4">2OG-Fe dioxygenase family protein</fullName>
    </recommendedName>
</protein>
<dbReference type="OrthoDB" id="6681382at2"/>
<keyword evidence="3" id="KW-1185">Reference proteome</keyword>
<reference evidence="2 3" key="1">
    <citation type="submission" date="2019-01" db="EMBL/GenBank/DDBJ databases">
        <title>Genome sequences of Streptomyces and Rhizobium isolates collected from root and soil.</title>
        <authorList>
            <person name="Chhettri S."/>
            <person name="Sevigny J.L."/>
            <person name="Sen A."/>
            <person name="Ennis N."/>
            <person name="Tisa L."/>
        </authorList>
    </citation>
    <scope>NUCLEOTIDE SEQUENCE [LARGE SCALE GENOMIC DNA]</scope>
    <source>
        <strain evidence="2 3">San01</strain>
    </source>
</reference>
<dbReference type="AlphaFoldDB" id="A0A437PEH5"/>
<dbReference type="InterPro" id="IPR018724">
    <property type="entry name" value="2OG-Fe_dioxygenase"/>
</dbReference>
<dbReference type="EMBL" id="RZYA01000015">
    <property type="protein sequence ID" value="RVU20514.1"/>
    <property type="molecule type" value="Genomic_DNA"/>
</dbReference>
<evidence type="ECO:0008006" key="4">
    <source>
        <dbReference type="Google" id="ProtNLM"/>
    </source>
</evidence>
<gene>
    <name evidence="2" type="ORF">EOT10_27860</name>
</gene>